<dbReference type="GO" id="GO:0016646">
    <property type="term" value="F:oxidoreductase activity, acting on the CH-NH group of donors, NAD or NADP as acceptor"/>
    <property type="evidence" value="ECO:0007669"/>
    <property type="project" value="TreeGrafter"/>
</dbReference>
<dbReference type="STRING" id="1221500.ABE65_020575"/>
<dbReference type="InterPro" id="IPR036291">
    <property type="entry name" value="NAD(P)-bd_dom_sf"/>
</dbReference>
<reference evidence="2 3" key="1">
    <citation type="submission" date="2016-04" db="EMBL/GenBank/DDBJ databases">
        <title>Complete genome sequence of Fictibacillus phosphorivorans G25-29, a strain toxic to nematodes.</title>
        <authorList>
            <person name="Zheng Z."/>
        </authorList>
    </citation>
    <scope>NUCLEOTIDE SEQUENCE [LARGE SCALE GENOMIC DNA]</scope>
    <source>
        <strain evidence="2 3">G25-29</strain>
    </source>
</reference>
<dbReference type="EMBL" id="CP015378">
    <property type="protein sequence ID" value="ANC79066.1"/>
    <property type="molecule type" value="Genomic_DNA"/>
</dbReference>
<dbReference type="PANTHER" id="PTHR43355:SF2">
    <property type="entry name" value="FLAVIN REDUCTASE (NADPH)"/>
    <property type="match status" value="1"/>
</dbReference>
<keyword evidence="3" id="KW-1185">Reference proteome</keyword>
<evidence type="ECO:0000259" key="1">
    <source>
        <dbReference type="Pfam" id="PF13460"/>
    </source>
</evidence>
<protein>
    <recommendedName>
        <fullName evidence="1">NAD(P)-binding domain-containing protein</fullName>
    </recommendedName>
</protein>
<dbReference type="InterPro" id="IPR051606">
    <property type="entry name" value="Polyketide_Oxido-like"/>
</dbReference>
<evidence type="ECO:0000313" key="3">
    <source>
        <dbReference type="Proteomes" id="UP000076623"/>
    </source>
</evidence>
<dbReference type="InterPro" id="IPR016040">
    <property type="entry name" value="NAD(P)-bd_dom"/>
</dbReference>
<dbReference type="PANTHER" id="PTHR43355">
    <property type="entry name" value="FLAVIN REDUCTASE (NADPH)"/>
    <property type="match status" value="1"/>
</dbReference>
<feature type="domain" description="NAD(P)-binding" evidence="1">
    <location>
        <begin position="7"/>
        <end position="194"/>
    </location>
</feature>
<accession>A0A160IRN1</accession>
<name>A0A160IRN1_9BACL</name>
<dbReference type="SUPFAM" id="SSF51735">
    <property type="entry name" value="NAD(P)-binding Rossmann-fold domains"/>
    <property type="match status" value="1"/>
</dbReference>
<organism evidence="2 3">
    <name type="scientific">Fictibacillus phosphorivorans</name>
    <dbReference type="NCBI Taxonomy" id="1221500"/>
    <lineage>
        <taxon>Bacteria</taxon>
        <taxon>Bacillati</taxon>
        <taxon>Bacillota</taxon>
        <taxon>Bacilli</taxon>
        <taxon>Bacillales</taxon>
        <taxon>Fictibacillaceae</taxon>
        <taxon>Fictibacillus</taxon>
    </lineage>
</organism>
<dbReference type="Proteomes" id="UP000076623">
    <property type="component" value="Chromosome"/>
</dbReference>
<dbReference type="Gene3D" id="3.40.50.720">
    <property type="entry name" value="NAD(P)-binding Rossmann-like Domain"/>
    <property type="match status" value="1"/>
</dbReference>
<dbReference type="RefSeq" id="WP_066399216.1">
    <property type="nucleotide sequence ID" value="NZ_CP015378.1"/>
</dbReference>
<proteinExistence type="predicted"/>
<gene>
    <name evidence="2" type="ORF">ABE65_020575</name>
</gene>
<sequence length="207" mass="22749">MKLCVLGATGRVGQYFTKMALENEIAVQALIRNPDKFPETILNQISYNKGDVVDKESVAEAMKGCDVVFSALSTDGASVLSEGMPIVIEAMKKEKISRIITISTAGILQSRTEPHLLRYQSSESKRKLTRAAEEHHKAFTQLQESGLDWTIVCPTYLPDGEPTGTYRTEKDVLPIDGSKISTGDTAHFAFSLLSKNDFSQSRVGIAY</sequence>
<dbReference type="CDD" id="cd05244">
    <property type="entry name" value="BVR-B_like_SDR_a"/>
    <property type="match status" value="1"/>
</dbReference>
<dbReference type="KEGG" id="fpn:ABE65_020575"/>
<dbReference type="Pfam" id="PF13460">
    <property type="entry name" value="NAD_binding_10"/>
    <property type="match status" value="1"/>
</dbReference>
<evidence type="ECO:0000313" key="2">
    <source>
        <dbReference type="EMBL" id="ANC79066.1"/>
    </source>
</evidence>
<dbReference type="AlphaFoldDB" id="A0A160IRN1"/>